<dbReference type="GeneID" id="42528370"/>
<gene>
    <name evidence="2" type="ORF">BDBG_16159</name>
</gene>
<dbReference type="AlphaFoldDB" id="A0A179U7J0"/>
<name>A0A179U7J0_BLAGS</name>
<protein>
    <submittedName>
        <fullName evidence="2">Uncharacterized protein</fullName>
    </submittedName>
</protein>
<dbReference type="Proteomes" id="UP000002038">
    <property type="component" value="Unassembled WGS sequence"/>
</dbReference>
<evidence type="ECO:0000313" key="3">
    <source>
        <dbReference type="Proteomes" id="UP000002038"/>
    </source>
</evidence>
<evidence type="ECO:0000313" key="2">
    <source>
        <dbReference type="EMBL" id="OAT03976.1"/>
    </source>
</evidence>
<keyword evidence="3" id="KW-1185">Reference proteome</keyword>
<organism evidence="2 3">
    <name type="scientific">Blastomyces gilchristii (strain SLH14081)</name>
    <name type="common">Blastomyces dermatitidis</name>
    <dbReference type="NCBI Taxonomy" id="559298"/>
    <lineage>
        <taxon>Eukaryota</taxon>
        <taxon>Fungi</taxon>
        <taxon>Dikarya</taxon>
        <taxon>Ascomycota</taxon>
        <taxon>Pezizomycotina</taxon>
        <taxon>Eurotiomycetes</taxon>
        <taxon>Eurotiomycetidae</taxon>
        <taxon>Onygenales</taxon>
        <taxon>Ajellomycetaceae</taxon>
        <taxon>Blastomyces</taxon>
    </lineage>
</organism>
<feature type="region of interest" description="Disordered" evidence="1">
    <location>
        <begin position="36"/>
        <end position="62"/>
    </location>
</feature>
<proteinExistence type="predicted"/>
<reference evidence="3" key="1">
    <citation type="journal article" date="2015" name="PLoS Genet.">
        <title>The dynamic genome and transcriptome of the human fungal pathogen Blastomyces and close relative Emmonsia.</title>
        <authorList>
            <person name="Munoz J.F."/>
            <person name="Gauthier G.M."/>
            <person name="Desjardins C.A."/>
            <person name="Gallo J.E."/>
            <person name="Holder J."/>
            <person name="Sullivan T.D."/>
            <person name="Marty A.J."/>
            <person name="Carmen J.C."/>
            <person name="Chen Z."/>
            <person name="Ding L."/>
            <person name="Gujja S."/>
            <person name="Magrini V."/>
            <person name="Misas E."/>
            <person name="Mitreva M."/>
            <person name="Priest M."/>
            <person name="Saif S."/>
            <person name="Whiston E.A."/>
            <person name="Young S."/>
            <person name="Zeng Q."/>
            <person name="Goldman W.E."/>
            <person name="Mardis E.R."/>
            <person name="Taylor J.W."/>
            <person name="McEwen J.G."/>
            <person name="Clay O.K."/>
            <person name="Klein B.S."/>
            <person name="Cuomo C.A."/>
        </authorList>
    </citation>
    <scope>NUCLEOTIDE SEQUENCE [LARGE SCALE GENOMIC DNA]</scope>
    <source>
        <strain evidence="3">SLH14081</strain>
    </source>
</reference>
<dbReference type="RefSeq" id="XP_031575922.1">
    <property type="nucleotide sequence ID" value="XM_031724164.1"/>
</dbReference>
<dbReference type="KEGG" id="bgh:BDBG_16159"/>
<dbReference type="EMBL" id="GG657448">
    <property type="protein sequence ID" value="OAT03976.1"/>
    <property type="molecule type" value="Genomic_DNA"/>
</dbReference>
<dbReference type="VEuPathDB" id="FungiDB:BDBG_16159"/>
<accession>A0A179U7J0</accession>
<sequence>MRRLTAKRGTALLRARGWSERGMRLAAGLKIGCSGETEEDEDMIMSGSTPASPASKKQSEKL</sequence>
<feature type="compositionally biased region" description="Polar residues" evidence="1">
    <location>
        <begin position="46"/>
        <end position="56"/>
    </location>
</feature>
<evidence type="ECO:0000256" key="1">
    <source>
        <dbReference type="SAM" id="MobiDB-lite"/>
    </source>
</evidence>